<dbReference type="InterPro" id="IPR011250">
    <property type="entry name" value="OMP/PagP_B-barrel"/>
</dbReference>
<dbReference type="Pfam" id="PF03922">
    <property type="entry name" value="OmpW"/>
    <property type="match status" value="1"/>
</dbReference>
<accession>A0A7Y0BPK5</accession>
<name>A0A7Y0BPK5_9SPHN</name>
<feature type="signal peptide" evidence="2">
    <location>
        <begin position="1"/>
        <end position="26"/>
    </location>
</feature>
<gene>
    <name evidence="3" type="ORF">HHL27_10685</name>
</gene>
<dbReference type="GO" id="GO:0055085">
    <property type="term" value="P:transmembrane transport"/>
    <property type="evidence" value="ECO:0007669"/>
    <property type="project" value="TreeGrafter"/>
</dbReference>
<evidence type="ECO:0000256" key="2">
    <source>
        <dbReference type="SAM" id="SignalP"/>
    </source>
</evidence>
<organism evidence="3 4">
    <name type="scientific">Novosphingobium olei</name>
    <dbReference type="NCBI Taxonomy" id="2728851"/>
    <lineage>
        <taxon>Bacteria</taxon>
        <taxon>Pseudomonadati</taxon>
        <taxon>Pseudomonadota</taxon>
        <taxon>Alphaproteobacteria</taxon>
        <taxon>Sphingomonadales</taxon>
        <taxon>Sphingomonadaceae</taxon>
        <taxon>Novosphingobium</taxon>
    </lineage>
</organism>
<dbReference type="SUPFAM" id="SSF56925">
    <property type="entry name" value="OMPA-like"/>
    <property type="match status" value="1"/>
</dbReference>
<reference evidence="3 4" key="1">
    <citation type="submission" date="2020-04" db="EMBL/GenBank/DDBJ databases">
        <title>Novosphingobium sp. TW-4 isolated from soil.</title>
        <authorList>
            <person name="Dahal R.H."/>
            <person name="Chaudhary D.K."/>
        </authorList>
    </citation>
    <scope>NUCLEOTIDE SEQUENCE [LARGE SCALE GENOMIC DNA]</scope>
    <source>
        <strain evidence="3 4">TW-4</strain>
    </source>
</reference>
<comment type="caution">
    <text evidence="3">The sequence shown here is derived from an EMBL/GenBank/DDBJ whole genome shotgun (WGS) entry which is preliminary data.</text>
</comment>
<dbReference type="EMBL" id="JABBGM010000004">
    <property type="protein sequence ID" value="NML94128.1"/>
    <property type="molecule type" value="Genomic_DNA"/>
</dbReference>
<evidence type="ECO:0000313" key="3">
    <source>
        <dbReference type="EMBL" id="NML94128.1"/>
    </source>
</evidence>
<dbReference type="PANTHER" id="PTHR36920:SF1">
    <property type="entry name" value="OUTER MEMBRANE PROTEIN W"/>
    <property type="match status" value="1"/>
</dbReference>
<dbReference type="GO" id="GO:0019867">
    <property type="term" value="C:outer membrane"/>
    <property type="evidence" value="ECO:0007669"/>
    <property type="project" value="InterPro"/>
</dbReference>
<evidence type="ECO:0000313" key="4">
    <source>
        <dbReference type="Proteomes" id="UP000583556"/>
    </source>
</evidence>
<dbReference type="AlphaFoldDB" id="A0A7Y0BPK5"/>
<keyword evidence="4" id="KW-1185">Reference proteome</keyword>
<dbReference type="Proteomes" id="UP000583556">
    <property type="component" value="Unassembled WGS sequence"/>
</dbReference>
<evidence type="ECO:0000256" key="1">
    <source>
        <dbReference type="ARBA" id="ARBA00009330"/>
    </source>
</evidence>
<proteinExistence type="inferred from homology"/>
<protein>
    <submittedName>
        <fullName evidence="3">OmpW family protein</fullName>
    </submittedName>
</protein>
<comment type="similarity">
    <text evidence="1">Belongs to the OmpW/AlkL family.</text>
</comment>
<feature type="chain" id="PRO_5031424155" evidence="2">
    <location>
        <begin position="27"/>
        <end position="236"/>
    </location>
</feature>
<dbReference type="InterPro" id="IPR005618">
    <property type="entry name" value="OMPW"/>
</dbReference>
<dbReference type="Gene3D" id="2.40.160.20">
    <property type="match status" value="1"/>
</dbReference>
<sequence>MKTMLSAALGATLATTALVAPTAAHAGSADGKWQVKVLGTAVLPNGKIDEIKSINTATTLGSTLAAVTNPDVKANDNVVPTLAVEYFFTPNVSVETICCFTGHHVEGDKGLAGAGRIVDHVLILPATVTAKAHLPLGAIKPYVGAGPALFFVFGEKPGDTAKALGIDKVRMSNSFGVALQGGVDIALGDKGFGLSLDAKKYFIKPTAKFYDNGTLALETKHKLDPWVLSAGVSYRF</sequence>
<dbReference type="RefSeq" id="WP_169493401.1">
    <property type="nucleotide sequence ID" value="NZ_JABBGM010000004.1"/>
</dbReference>
<keyword evidence="2" id="KW-0732">Signal</keyword>
<dbReference type="PANTHER" id="PTHR36920">
    <property type="match status" value="1"/>
</dbReference>